<feature type="compositionally biased region" description="Basic and acidic residues" evidence="1">
    <location>
        <begin position="104"/>
        <end position="113"/>
    </location>
</feature>
<dbReference type="Pfam" id="PF04542">
    <property type="entry name" value="Sigma70_r2"/>
    <property type="match status" value="1"/>
</dbReference>
<evidence type="ECO:0000313" key="4">
    <source>
        <dbReference type="EMBL" id="MCP2362263.1"/>
    </source>
</evidence>
<keyword evidence="4" id="KW-0240">DNA-directed RNA polymerase</keyword>
<dbReference type="GO" id="GO:0006352">
    <property type="term" value="P:DNA-templated transcription initiation"/>
    <property type="evidence" value="ECO:0007669"/>
    <property type="project" value="InterPro"/>
</dbReference>
<evidence type="ECO:0000259" key="3">
    <source>
        <dbReference type="Pfam" id="PF04542"/>
    </source>
</evidence>
<keyword evidence="2" id="KW-0812">Transmembrane</keyword>
<feature type="region of interest" description="Disordered" evidence="1">
    <location>
        <begin position="77"/>
        <end position="126"/>
    </location>
</feature>
<keyword evidence="2" id="KW-0472">Membrane</keyword>
<sequence length="353" mass="37349">MTDDDEAAFDEFLAACGTSLLRTATLVCGASRHDAEDLVQHALEKVCRHWTRIRRDNPEAYARKAVVNAAISRSRRRKVVREITGTGRTGPSRPPRPCSAARSEASRDRRREGWPGSAKPGRLRGSDEMTIEDDLAAAMAAHVSGVRAAPGLGGAVRRRHRARVIRFRAAGAALLTAAVAAAVPVAMSLAGPAGAGEAAGRAVVTGSPSGPREFAGVRMEYLPEGLAWIREPGPGPVVPPASYVAAFDKLGDATGRRFVQLVVFHGESAFERAGPLPGEGTEVVDVNGRQARLAAVSRDGEVVPYGTEGGTPTIVWELRPGLAVELCVSPEYAEEIDAAEELKKIARGVRESG</sequence>
<name>A0A9X2GXQ9_9ACTN</name>
<dbReference type="Proteomes" id="UP001139648">
    <property type="component" value="Unassembled WGS sequence"/>
</dbReference>
<gene>
    <name evidence="4" type="ORF">HD597_009283</name>
</gene>
<accession>A0A9X2GXQ9</accession>
<dbReference type="EMBL" id="JAMZEB010000002">
    <property type="protein sequence ID" value="MCP2362263.1"/>
    <property type="molecule type" value="Genomic_DNA"/>
</dbReference>
<keyword evidence="4" id="KW-0804">Transcription</keyword>
<dbReference type="SUPFAM" id="SSF88946">
    <property type="entry name" value="Sigma2 domain of RNA polymerase sigma factors"/>
    <property type="match status" value="1"/>
</dbReference>
<evidence type="ECO:0000313" key="5">
    <source>
        <dbReference type="Proteomes" id="UP001139648"/>
    </source>
</evidence>
<dbReference type="AlphaFoldDB" id="A0A9X2GXQ9"/>
<feature type="transmembrane region" description="Helical" evidence="2">
    <location>
        <begin position="167"/>
        <end position="187"/>
    </location>
</feature>
<dbReference type="GO" id="GO:0003700">
    <property type="term" value="F:DNA-binding transcription factor activity"/>
    <property type="evidence" value="ECO:0007669"/>
    <property type="project" value="InterPro"/>
</dbReference>
<protein>
    <submittedName>
        <fullName evidence="4">DNA-directed RNA polymerase specialized sigma24 family protein</fullName>
    </submittedName>
</protein>
<reference evidence="4" key="1">
    <citation type="submission" date="2022-06" db="EMBL/GenBank/DDBJ databases">
        <title>Sequencing the genomes of 1000 actinobacteria strains.</title>
        <authorList>
            <person name="Klenk H.-P."/>
        </authorList>
    </citation>
    <scope>NUCLEOTIDE SEQUENCE</scope>
    <source>
        <strain evidence="4">DSM 46694</strain>
    </source>
</reference>
<feature type="domain" description="RNA polymerase sigma-70 region 2" evidence="3">
    <location>
        <begin position="29"/>
        <end position="78"/>
    </location>
</feature>
<keyword evidence="2" id="KW-1133">Transmembrane helix</keyword>
<dbReference type="GO" id="GO:0000428">
    <property type="term" value="C:DNA-directed RNA polymerase complex"/>
    <property type="evidence" value="ECO:0007669"/>
    <property type="project" value="UniProtKB-KW"/>
</dbReference>
<proteinExistence type="predicted"/>
<organism evidence="4 5">
    <name type="scientific">Nonomuraea thailandensis</name>
    <dbReference type="NCBI Taxonomy" id="1188745"/>
    <lineage>
        <taxon>Bacteria</taxon>
        <taxon>Bacillati</taxon>
        <taxon>Actinomycetota</taxon>
        <taxon>Actinomycetes</taxon>
        <taxon>Streptosporangiales</taxon>
        <taxon>Streptosporangiaceae</taxon>
        <taxon>Nonomuraea</taxon>
    </lineage>
</organism>
<dbReference type="InterPro" id="IPR013325">
    <property type="entry name" value="RNA_pol_sigma_r2"/>
</dbReference>
<evidence type="ECO:0000256" key="1">
    <source>
        <dbReference type="SAM" id="MobiDB-lite"/>
    </source>
</evidence>
<dbReference type="Gene3D" id="1.10.1740.10">
    <property type="match status" value="1"/>
</dbReference>
<dbReference type="InterPro" id="IPR007627">
    <property type="entry name" value="RNA_pol_sigma70_r2"/>
</dbReference>
<evidence type="ECO:0000256" key="2">
    <source>
        <dbReference type="SAM" id="Phobius"/>
    </source>
</evidence>
<keyword evidence="5" id="KW-1185">Reference proteome</keyword>
<comment type="caution">
    <text evidence="4">The sequence shown here is derived from an EMBL/GenBank/DDBJ whole genome shotgun (WGS) entry which is preliminary data.</text>
</comment>